<keyword evidence="3" id="KW-1185">Reference proteome</keyword>
<feature type="region of interest" description="Disordered" evidence="1">
    <location>
        <begin position="1"/>
        <end position="28"/>
    </location>
</feature>
<evidence type="ECO:0000313" key="2">
    <source>
        <dbReference type="EnsemblPlants" id="TuG1812G0100000420.01.T01.cds333579"/>
    </source>
</evidence>
<evidence type="ECO:0000256" key="1">
    <source>
        <dbReference type="SAM" id="MobiDB-lite"/>
    </source>
</evidence>
<evidence type="ECO:0000313" key="3">
    <source>
        <dbReference type="Proteomes" id="UP000015106"/>
    </source>
</evidence>
<dbReference type="Proteomes" id="UP000015106">
    <property type="component" value="Chromosome 1"/>
</dbReference>
<name>A0A8R7JUY3_TRIUA</name>
<dbReference type="AlphaFoldDB" id="A0A8R7JUY3"/>
<proteinExistence type="predicted"/>
<organism evidence="2 3">
    <name type="scientific">Triticum urartu</name>
    <name type="common">Red wild einkorn</name>
    <name type="synonym">Crithodium urartu</name>
    <dbReference type="NCBI Taxonomy" id="4572"/>
    <lineage>
        <taxon>Eukaryota</taxon>
        <taxon>Viridiplantae</taxon>
        <taxon>Streptophyta</taxon>
        <taxon>Embryophyta</taxon>
        <taxon>Tracheophyta</taxon>
        <taxon>Spermatophyta</taxon>
        <taxon>Magnoliopsida</taxon>
        <taxon>Liliopsida</taxon>
        <taxon>Poales</taxon>
        <taxon>Poaceae</taxon>
        <taxon>BOP clade</taxon>
        <taxon>Pooideae</taxon>
        <taxon>Triticodae</taxon>
        <taxon>Triticeae</taxon>
        <taxon>Triticinae</taxon>
        <taxon>Triticum</taxon>
    </lineage>
</organism>
<reference evidence="3" key="1">
    <citation type="journal article" date="2013" name="Nature">
        <title>Draft genome of the wheat A-genome progenitor Triticum urartu.</title>
        <authorList>
            <person name="Ling H.Q."/>
            <person name="Zhao S."/>
            <person name="Liu D."/>
            <person name="Wang J."/>
            <person name="Sun H."/>
            <person name="Zhang C."/>
            <person name="Fan H."/>
            <person name="Li D."/>
            <person name="Dong L."/>
            <person name="Tao Y."/>
            <person name="Gao C."/>
            <person name="Wu H."/>
            <person name="Li Y."/>
            <person name="Cui Y."/>
            <person name="Guo X."/>
            <person name="Zheng S."/>
            <person name="Wang B."/>
            <person name="Yu K."/>
            <person name="Liang Q."/>
            <person name="Yang W."/>
            <person name="Lou X."/>
            <person name="Chen J."/>
            <person name="Feng M."/>
            <person name="Jian J."/>
            <person name="Zhang X."/>
            <person name="Luo G."/>
            <person name="Jiang Y."/>
            <person name="Liu J."/>
            <person name="Wang Z."/>
            <person name="Sha Y."/>
            <person name="Zhang B."/>
            <person name="Wu H."/>
            <person name="Tang D."/>
            <person name="Shen Q."/>
            <person name="Xue P."/>
            <person name="Zou S."/>
            <person name="Wang X."/>
            <person name="Liu X."/>
            <person name="Wang F."/>
            <person name="Yang Y."/>
            <person name="An X."/>
            <person name="Dong Z."/>
            <person name="Zhang K."/>
            <person name="Zhang X."/>
            <person name="Luo M.C."/>
            <person name="Dvorak J."/>
            <person name="Tong Y."/>
            <person name="Wang J."/>
            <person name="Yang H."/>
            <person name="Li Z."/>
            <person name="Wang D."/>
            <person name="Zhang A."/>
            <person name="Wang J."/>
        </authorList>
    </citation>
    <scope>NUCLEOTIDE SEQUENCE</scope>
    <source>
        <strain evidence="3">cv. G1812</strain>
    </source>
</reference>
<dbReference type="Gramene" id="TuG1812G0100000420.01.T01">
    <property type="protein sequence ID" value="TuG1812G0100000420.01.T01.cds333579"/>
    <property type="gene ID" value="TuG1812G0100000420.01"/>
</dbReference>
<dbReference type="EnsemblPlants" id="TuG1812G0100000420.01.T01">
    <property type="protein sequence ID" value="TuG1812G0100000420.01.T01.cds333579"/>
    <property type="gene ID" value="TuG1812G0100000420.01"/>
</dbReference>
<protein>
    <submittedName>
        <fullName evidence="2">Uncharacterized protein</fullName>
    </submittedName>
</protein>
<reference evidence="2" key="3">
    <citation type="submission" date="2022-06" db="UniProtKB">
        <authorList>
            <consortium name="EnsemblPlants"/>
        </authorList>
    </citation>
    <scope>IDENTIFICATION</scope>
</reference>
<reference evidence="2" key="2">
    <citation type="submission" date="2018-03" db="EMBL/GenBank/DDBJ databases">
        <title>The Triticum urartu genome reveals the dynamic nature of wheat genome evolution.</title>
        <authorList>
            <person name="Ling H."/>
            <person name="Ma B."/>
            <person name="Shi X."/>
            <person name="Liu H."/>
            <person name="Dong L."/>
            <person name="Sun H."/>
            <person name="Cao Y."/>
            <person name="Gao Q."/>
            <person name="Zheng S."/>
            <person name="Li Y."/>
            <person name="Yu Y."/>
            <person name="Du H."/>
            <person name="Qi M."/>
            <person name="Li Y."/>
            <person name="Yu H."/>
            <person name="Cui Y."/>
            <person name="Wang N."/>
            <person name="Chen C."/>
            <person name="Wu H."/>
            <person name="Zhao Y."/>
            <person name="Zhang J."/>
            <person name="Li Y."/>
            <person name="Zhou W."/>
            <person name="Zhang B."/>
            <person name="Hu W."/>
            <person name="Eijk M."/>
            <person name="Tang J."/>
            <person name="Witsenboer H."/>
            <person name="Zhao S."/>
            <person name="Li Z."/>
            <person name="Zhang A."/>
            <person name="Wang D."/>
            <person name="Liang C."/>
        </authorList>
    </citation>
    <scope>NUCLEOTIDE SEQUENCE [LARGE SCALE GENOMIC DNA]</scope>
    <source>
        <strain evidence="2">cv. G1812</strain>
    </source>
</reference>
<accession>A0A8R7JUY3</accession>
<sequence>MRNNHSLKALNLMEQPFSQSIGSDAAAQ</sequence>